<feature type="compositionally biased region" description="Low complexity" evidence="6">
    <location>
        <begin position="54"/>
        <end position="73"/>
    </location>
</feature>
<keyword evidence="2" id="KW-0853">WD repeat</keyword>
<keyword evidence="9" id="KW-1185">Reference proteome</keyword>
<dbReference type="Pfam" id="PF07304">
    <property type="entry name" value="SRA1"/>
    <property type="match status" value="1"/>
</dbReference>
<comment type="caution">
    <text evidence="8">The sequence shown here is derived from an EMBL/GenBank/DDBJ whole genome shotgun (WGS) entry which is preliminary data.</text>
</comment>
<evidence type="ECO:0000256" key="2">
    <source>
        <dbReference type="ARBA" id="ARBA00022574"/>
    </source>
</evidence>
<dbReference type="Proteomes" id="UP001139887">
    <property type="component" value="Unassembled WGS sequence"/>
</dbReference>
<feature type="region of interest" description="Disordered" evidence="6">
    <location>
        <begin position="1"/>
        <end position="86"/>
    </location>
</feature>
<reference evidence="8" key="1">
    <citation type="submission" date="2022-07" db="EMBL/GenBank/DDBJ databases">
        <title>Phylogenomic reconstructions and comparative analyses of Kickxellomycotina fungi.</title>
        <authorList>
            <person name="Reynolds N.K."/>
            <person name="Stajich J.E."/>
            <person name="Barry K."/>
            <person name="Grigoriev I.V."/>
            <person name="Crous P."/>
            <person name="Smith M.E."/>
        </authorList>
    </citation>
    <scope>NUCLEOTIDE SEQUENCE</scope>
    <source>
        <strain evidence="8">NRRL 1566</strain>
    </source>
</reference>
<evidence type="ECO:0000313" key="9">
    <source>
        <dbReference type="Proteomes" id="UP001139887"/>
    </source>
</evidence>
<feature type="domain" description="SRA1/Sec31" evidence="7">
    <location>
        <begin position="166"/>
        <end position="257"/>
    </location>
</feature>
<dbReference type="AlphaFoldDB" id="A0A9W8I6M5"/>
<dbReference type="Gene3D" id="1.20.940.10">
    <property type="entry name" value="Functional domain of the splicing factor Prp18"/>
    <property type="match status" value="1"/>
</dbReference>
<dbReference type="GO" id="GO:0030127">
    <property type="term" value="C:COPII vesicle coat"/>
    <property type="evidence" value="ECO:0007669"/>
    <property type="project" value="TreeGrafter"/>
</dbReference>
<evidence type="ECO:0000256" key="6">
    <source>
        <dbReference type="SAM" id="MobiDB-lite"/>
    </source>
</evidence>
<dbReference type="PANTHER" id="PTHR13923">
    <property type="entry name" value="SEC31-RELATED PROTEIN"/>
    <property type="match status" value="1"/>
</dbReference>
<sequence length="264" mass="28329">MPFMSILKRLTGATGDDTTASEQPTAATCEPAKSKEEPQEIPTPTTPIPPPPKSALLSKPATTAASSTSITSLRTQVETEKQNASSASMYRDFTGGGHADAGHWNDPPTVVFKQPAKKKHTNDAESETSSFMLVDNAVTPNATSVAAGAPSVDVPDGREEQNTLIVMKLDEAMQSLPAHIAETAINRRMADDTNKRLALLKDRLPQLDDSLAHAVCQIALLIDKGLLMEAADAHRNLMQSGHESELKWLVGIKRLIELCQKSVA</sequence>
<accession>A0A9W8I6M5</accession>
<evidence type="ECO:0000259" key="7">
    <source>
        <dbReference type="Pfam" id="PF07304"/>
    </source>
</evidence>
<feature type="compositionally biased region" description="Pro residues" evidence="6">
    <location>
        <begin position="44"/>
        <end position="53"/>
    </location>
</feature>
<dbReference type="OrthoDB" id="542917at2759"/>
<evidence type="ECO:0000256" key="5">
    <source>
        <dbReference type="ARBA" id="ARBA00029433"/>
    </source>
</evidence>
<dbReference type="GO" id="GO:0007029">
    <property type="term" value="P:endoplasmic reticulum organization"/>
    <property type="evidence" value="ECO:0007669"/>
    <property type="project" value="TreeGrafter"/>
</dbReference>
<dbReference type="GO" id="GO:0005198">
    <property type="term" value="F:structural molecule activity"/>
    <property type="evidence" value="ECO:0007669"/>
    <property type="project" value="TreeGrafter"/>
</dbReference>
<evidence type="ECO:0000313" key="8">
    <source>
        <dbReference type="EMBL" id="KAJ2847155.1"/>
    </source>
</evidence>
<evidence type="ECO:0000256" key="1">
    <source>
        <dbReference type="ARBA" id="ARBA00022448"/>
    </source>
</evidence>
<proteinExistence type="predicted"/>
<dbReference type="InterPro" id="IPR040251">
    <property type="entry name" value="SEC31-like"/>
</dbReference>
<name>A0A9W8I6M5_9FUNG</name>
<organism evidence="8 9">
    <name type="scientific">Coemansia brasiliensis</name>
    <dbReference type="NCBI Taxonomy" id="2650707"/>
    <lineage>
        <taxon>Eukaryota</taxon>
        <taxon>Fungi</taxon>
        <taxon>Fungi incertae sedis</taxon>
        <taxon>Zoopagomycota</taxon>
        <taxon>Kickxellomycotina</taxon>
        <taxon>Kickxellomycetes</taxon>
        <taxon>Kickxellales</taxon>
        <taxon>Kickxellaceae</taxon>
        <taxon>Coemansia</taxon>
    </lineage>
</organism>
<dbReference type="GO" id="GO:0090110">
    <property type="term" value="P:COPII-coated vesicle cargo loading"/>
    <property type="evidence" value="ECO:0007669"/>
    <property type="project" value="TreeGrafter"/>
</dbReference>
<dbReference type="GO" id="GO:0070971">
    <property type="term" value="C:endoplasmic reticulum exit site"/>
    <property type="evidence" value="ECO:0007669"/>
    <property type="project" value="TreeGrafter"/>
</dbReference>
<feature type="compositionally biased region" description="Polar residues" evidence="6">
    <location>
        <begin position="16"/>
        <end position="26"/>
    </location>
</feature>
<gene>
    <name evidence="8" type="ORF">IWW36_003997</name>
</gene>
<dbReference type="InterPro" id="IPR009917">
    <property type="entry name" value="SRA1/Sec31"/>
</dbReference>
<keyword evidence="3" id="KW-0677">Repeat</keyword>
<evidence type="ECO:0000256" key="4">
    <source>
        <dbReference type="ARBA" id="ARBA00023136"/>
    </source>
</evidence>
<keyword evidence="4" id="KW-0472">Membrane</keyword>
<evidence type="ECO:0000256" key="3">
    <source>
        <dbReference type="ARBA" id="ARBA00022737"/>
    </source>
</evidence>
<keyword evidence="1" id="KW-0813">Transport</keyword>
<dbReference type="EMBL" id="JANBUW010000373">
    <property type="protein sequence ID" value="KAJ2847155.1"/>
    <property type="molecule type" value="Genomic_DNA"/>
</dbReference>
<dbReference type="PANTHER" id="PTHR13923:SF11">
    <property type="entry name" value="SECRETORY 31, ISOFORM D"/>
    <property type="match status" value="1"/>
</dbReference>
<protein>
    <recommendedName>
        <fullName evidence="7">SRA1/Sec31 domain-containing protein</fullName>
    </recommendedName>
</protein>
<comment type="subcellular location">
    <subcellularLocation>
        <location evidence="5">Endomembrane system</location>
        <topology evidence="5">Peripheral membrane protein</topology>
        <orientation evidence="5">Cytoplasmic side</orientation>
    </subcellularLocation>
</comment>